<comment type="caution">
    <text evidence="1">The sequence shown here is derived from an EMBL/GenBank/DDBJ whole genome shotgun (WGS) entry which is preliminary data.</text>
</comment>
<gene>
    <name evidence="1" type="ORF">PACLA_8A059885</name>
</gene>
<dbReference type="AlphaFoldDB" id="A0A6S7IMM8"/>
<keyword evidence="2" id="KW-1185">Reference proteome</keyword>
<reference evidence="1" key="1">
    <citation type="submission" date="2020-04" db="EMBL/GenBank/DDBJ databases">
        <authorList>
            <person name="Alioto T."/>
            <person name="Alioto T."/>
            <person name="Gomez Garrido J."/>
        </authorList>
    </citation>
    <scope>NUCLEOTIDE SEQUENCE</scope>
    <source>
        <strain evidence="1">A484AB</strain>
    </source>
</reference>
<protein>
    <submittedName>
        <fullName evidence="1">Uncharacterized protein</fullName>
    </submittedName>
</protein>
<name>A0A6S7IMM8_PARCT</name>
<accession>A0A6S7IMM8</accession>
<feature type="non-terminal residue" evidence="1">
    <location>
        <position position="85"/>
    </location>
</feature>
<evidence type="ECO:0000313" key="2">
    <source>
        <dbReference type="Proteomes" id="UP001152795"/>
    </source>
</evidence>
<organism evidence="1 2">
    <name type="scientific">Paramuricea clavata</name>
    <name type="common">Red gorgonian</name>
    <name type="synonym">Violescent sea-whip</name>
    <dbReference type="NCBI Taxonomy" id="317549"/>
    <lineage>
        <taxon>Eukaryota</taxon>
        <taxon>Metazoa</taxon>
        <taxon>Cnidaria</taxon>
        <taxon>Anthozoa</taxon>
        <taxon>Octocorallia</taxon>
        <taxon>Malacalcyonacea</taxon>
        <taxon>Plexauridae</taxon>
        <taxon>Paramuricea</taxon>
    </lineage>
</organism>
<sequence length="85" mass="9549">MEFSSELSSTVFWRLKSTLMDVVWGTLFSSHFPKFFRQIVEVVEKPGAAMRRHVVMGDIAIPVGVSTTHVVEFSKSDPTVFSLAE</sequence>
<dbReference type="EMBL" id="CACRXK020009931">
    <property type="protein sequence ID" value="CAB4018269.1"/>
    <property type="molecule type" value="Genomic_DNA"/>
</dbReference>
<evidence type="ECO:0000313" key="1">
    <source>
        <dbReference type="EMBL" id="CAB4018269.1"/>
    </source>
</evidence>
<proteinExistence type="predicted"/>
<dbReference type="Proteomes" id="UP001152795">
    <property type="component" value="Unassembled WGS sequence"/>
</dbReference>